<protein>
    <submittedName>
        <fullName evidence="3">Bm997</fullName>
    </submittedName>
</protein>
<dbReference type="CTD" id="66060475"/>
<dbReference type="AlphaFoldDB" id="A0A4E9FLN7"/>
<sequence>MLLDCSGMAGAGAFANNFEYRIGFVLIGSAVVFDDCLAFCDVSARGGVGNLPQVSKGLVMGTALGCT</sequence>
<name>A0A4E9FLN7_BRUMA</name>
<keyword evidence="2" id="KW-1185">Reference proteome</keyword>
<dbReference type="EMBL" id="CAAKNF010000195">
    <property type="protein sequence ID" value="VIO97506.1"/>
    <property type="molecule type" value="Genomic_DNA"/>
</dbReference>
<dbReference type="KEGG" id="bmy:BM_BM997"/>
<reference evidence="3" key="3">
    <citation type="submission" date="2022-04" db="UniProtKB">
        <authorList>
            <consortium name="WormBaseParasite"/>
        </authorList>
    </citation>
    <scope>IDENTIFICATION</scope>
</reference>
<accession>A0A8L7TML0</accession>
<proteinExistence type="predicted"/>
<gene>
    <name evidence="1" type="primary">Bm997</name>
    <name evidence="1" type="ORF">BM_BM997</name>
</gene>
<evidence type="ECO:0000313" key="2">
    <source>
        <dbReference type="Proteomes" id="UP000006672"/>
    </source>
</evidence>
<dbReference type="GeneID" id="66060475"/>
<reference evidence="1" key="2">
    <citation type="submission" date="2019-04" db="EMBL/GenBank/DDBJ databases">
        <authorList>
            <person name="Howe K."/>
            <person name="Paulini M."/>
            <person name="Williams G."/>
        </authorList>
    </citation>
    <scope>NUCLEOTIDE SEQUENCE [LARGE SCALE GENOMIC DNA]</scope>
    <source>
        <strain evidence="1">FR3</strain>
    </source>
</reference>
<evidence type="ECO:0000313" key="3">
    <source>
        <dbReference type="WBParaSite" id="Bm997.1"/>
    </source>
</evidence>
<evidence type="ECO:0000313" key="1">
    <source>
        <dbReference type="EMBL" id="VIO97506.1"/>
    </source>
</evidence>
<dbReference type="RefSeq" id="XP_042937098.1">
    <property type="nucleotide sequence ID" value="XM_043081164.1"/>
</dbReference>
<reference evidence="2" key="1">
    <citation type="journal article" date="2007" name="Science">
        <title>Draft genome of the filarial nematode parasite Brugia malayi.</title>
        <authorList>
            <person name="Ghedin E."/>
            <person name="Wang S."/>
            <person name="Spiro D."/>
            <person name="Caler E."/>
            <person name="Zhao Q."/>
            <person name="Crabtree J."/>
            <person name="Allen J.E."/>
            <person name="Delcher A.L."/>
            <person name="Guiliano D.B."/>
            <person name="Miranda-Saavedra D."/>
            <person name="Angiuoli S.V."/>
            <person name="Creasy T."/>
            <person name="Amedeo P."/>
            <person name="Haas B."/>
            <person name="El-Sayed N.M."/>
            <person name="Wortman J.R."/>
            <person name="Feldblyum T."/>
            <person name="Tallon L."/>
            <person name="Schatz M."/>
            <person name="Shumway M."/>
            <person name="Koo H."/>
            <person name="Salzberg S.L."/>
            <person name="Schobel S."/>
            <person name="Pertea M."/>
            <person name="Pop M."/>
            <person name="White O."/>
            <person name="Barton G.J."/>
            <person name="Carlow C.K."/>
            <person name="Crawford M.J."/>
            <person name="Daub J."/>
            <person name="Dimmic M.W."/>
            <person name="Estes C.F."/>
            <person name="Foster J.M."/>
            <person name="Ganatra M."/>
            <person name="Gregory W.F."/>
            <person name="Johnson N.M."/>
            <person name="Jin J."/>
            <person name="Komuniecki R."/>
            <person name="Korf I."/>
            <person name="Kumar S."/>
            <person name="Laney S."/>
            <person name="Li B.W."/>
            <person name="Li W."/>
            <person name="Lindblom T.H."/>
            <person name="Lustigman S."/>
            <person name="Ma D."/>
            <person name="Maina C.V."/>
            <person name="Martin D.M."/>
            <person name="McCarter J.P."/>
            <person name="McReynolds L."/>
            <person name="Mitreva M."/>
            <person name="Nutman T.B."/>
            <person name="Parkinson J."/>
            <person name="Peregrin-Alvarez J.M."/>
            <person name="Poole C."/>
            <person name="Ren Q."/>
            <person name="Saunders L."/>
            <person name="Sluder A.E."/>
            <person name="Smith K."/>
            <person name="Stanke M."/>
            <person name="Unnasch T.R."/>
            <person name="Ware J."/>
            <person name="Wei A.D."/>
            <person name="Weil G."/>
            <person name="Williams D.J."/>
            <person name="Zhang Y."/>
            <person name="Williams S.A."/>
            <person name="Fraser-Liggett C."/>
            <person name="Slatko B."/>
            <person name="Blaxter M.L."/>
            <person name="Scott A.L."/>
        </authorList>
    </citation>
    <scope>NUCLEOTIDE SEQUENCE</scope>
    <source>
        <strain evidence="2">FR3</strain>
    </source>
</reference>
<accession>A0A4E9FLN7</accession>
<dbReference type="Proteomes" id="UP000006672">
    <property type="component" value="Unassembled WGS sequence"/>
</dbReference>
<dbReference type="WBParaSite" id="Bm997.1">
    <property type="protein sequence ID" value="Bm997.1"/>
    <property type="gene ID" value="WBGene00221258"/>
</dbReference>
<organism evidence="1">
    <name type="scientific">Brugia malayi</name>
    <name type="common">Filarial nematode worm</name>
    <dbReference type="NCBI Taxonomy" id="6279"/>
    <lineage>
        <taxon>Eukaryota</taxon>
        <taxon>Metazoa</taxon>
        <taxon>Ecdysozoa</taxon>
        <taxon>Nematoda</taxon>
        <taxon>Chromadorea</taxon>
        <taxon>Rhabditida</taxon>
        <taxon>Spirurina</taxon>
        <taxon>Spiruromorpha</taxon>
        <taxon>Filarioidea</taxon>
        <taxon>Onchocercidae</taxon>
        <taxon>Brugia</taxon>
    </lineage>
</organism>